<gene>
    <name evidence="1" type="ORF">EWM59_19150</name>
</gene>
<organism evidence="1 2">
    <name type="scientific">Emticicia agri</name>
    <dbReference type="NCBI Taxonomy" id="2492393"/>
    <lineage>
        <taxon>Bacteria</taxon>
        <taxon>Pseudomonadati</taxon>
        <taxon>Bacteroidota</taxon>
        <taxon>Cytophagia</taxon>
        <taxon>Cytophagales</taxon>
        <taxon>Leadbetterellaceae</taxon>
        <taxon>Emticicia</taxon>
    </lineage>
</organism>
<reference evidence="1 2" key="1">
    <citation type="submission" date="2019-02" db="EMBL/GenBank/DDBJ databases">
        <title>Bacterial novel species Emticicia sp. 17J42-9 isolated from soil.</title>
        <authorList>
            <person name="Jung H.-Y."/>
        </authorList>
    </citation>
    <scope>NUCLEOTIDE SEQUENCE [LARGE SCALE GENOMIC DNA]</scope>
    <source>
        <strain evidence="1 2">17J42-9</strain>
    </source>
</reference>
<sequence>MKKNKIWIIGLFFTQFGCSNVERLDTTEVKEEMDGYKIKRVSPAQIIEQVEVLGSQIAVTLTKDFEKQMKEASQARTEEICALKNMQVIDSLEKKYNLKIRLLGQPDIGSNNSLYAKEKEVLEAYADNAMRKLPLSNNIQEIDHSVFVYTAPIGADKGVGKLCFSDDSGFAIWSIILNKAEVIKSIKPKK</sequence>
<evidence type="ECO:0000313" key="1">
    <source>
        <dbReference type="EMBL" id="RYU93997.1"/>
    </source>
</evidence>
<dbReference type="AlphaFoldDB" id="A0A4Q5LWS9"/>
<dbReference type="EMBL" id="SEWF01000033">
    <property type="protein sequence ID" value="RYU93997.1"/>
    <property type="molecule type" value="Genomic_DNA"/>
</dbReference>
<dbReference type="OrthoDB" id="982178at2"/>
<keyword evidence="2" id="KW-1185">Reference proteome</keyword>
<dbReference type="Proteomes" id="UP000293162">
    <property type="component" value="Unassembled WGS sequence"/>
</dbReference>
<accession>A0A4Q5LWS9</accession>
<comment type="caution">
    <text evidence="1">The sequence shown here is derived from an EMBL/GenBank/DDBJ whole genome shotgun (WGS) entry which is preliminary data.</text>
</comment>
<name>A0A4Q5LWS9_9BACT</name>
<dbReference type="RefSeq" id="WP_130022869.1">
    <property type="nucleotide sequence ID" value="NZ_SEWF01000033.1"/>
</dbReference>
<protein>
    <submittedName>
        <fullName evidence="1">Uncharacterized protein</fullName>
    </submittedName>
</protein>
<evidence type="ECO:0000313" key="2">
    <source>
        <dbReference type="Proteomes" id="UP000293162"/>
    </source>
</evidence>
<proteinExistence type="predicted"/>